<organism evidence="1 2">
    <name type="scientific">Subtercola lobariae</name>
    <dbReference type="NCBI Taxonomy" id="1588641"/>
    <lineage>
        <taxon>Bacteria</taxon>
        <taxon>Bacillati</taxon>
        <taxon>Actinomycetota</taxon>
        <taxon>Actinomycetes</taxon>
        <taxon>Micrococcales</taxon>
        <taxon>Microbacteriaceae</taxon>
        <taxon>Subtercola</taxon>
    </lineage>
</organism>
<evidence type="ECO:0000313" key="2">
    <source>
        <dbReference type="Proteomes" id="UP000598775"/>
    </source>
</evidence>
<dbReference type="Proteomes" id="UP000598775">
    <property type="component" value="Unassembled WGS sequence"/>
</dbReference>
<dbReference type="AlphaFoldDB" id="A0A917EUE5"/>
<keyword evidence="2" id="KW-1185">Reference proteome</keyword>
<proteinExistence type="predicted"/>
<dbReference type="RefSeq" id="WP_203585895.1">
    <property type="nucleotide sequence ID" value="NZ_BMGP01000002.1"/>
</dbReference>
<protein>
    <submittedName>
        <fullName evidence="1">Uncharacterized protein</fullName>
    </submittedName>
</protein>
<comment type="caution">
    <text evidence="1">The sequence shown here is derived from an EMBL/GenBank/DDBJ whole genome shotgun (WGS) entry which is preliminary data.</text>
</comment>
<accession>A0A917EUE5</accession>
<gene>
    <name evidence="1" type="ORF">GCM10011399_09180</name>
</gene>
<dbReference type="EMBL" id="BMGP01000002">
    <property type="protein sequence ID" value="GGF17592.1"/>
    <property type="molecule type" value="Genomic_DNA"/>
</dbReference>
<evidence type="ECO:0000313" key="1">
    <source>
        <dbReference type="EMBL" id="GGF17592.1"/>
    </source>
</evidence>
<reference evidence="1 2" key="1">
    <citation type="journal article" date="2014" name="Int. J. Syst. Evol. Microbiol.">
        <title>Complete genome sequence of Corynebacterium casei LMG S-19264T (=DSM 44701T), isolated from a smear-ripened cheese.</title>
        <authorList>
            <consortium name="US DOE Joint Genome Institute (JGI-PGF)"/>
            <person name="Walter F."/>
            <person name="Albersmeier A."/>
            <person name="Kalinowski J."/>
            <person name="Ruckert C."/>
        </authorList>
    </citation>
    <scope>NUCLEOTIDE SEQUENCE [LARGE SCALE GENOMIC DNA]</scope>
    <source>
        <strain evidence="1 2">CGMCC 1.12976</strain>
    </source>
</reference>
<name>A0A917EUE5_9MICO</name>
<sequence>MVAGDTFDLNRDELAKYRPAYRFLAYAQASAGQTPRDDLYGDDQPEQLARLYEELFGWLGLPVPKGN</sequence>